<dbReference type="InterPro" id="IPR009752">
    <property type="entry name" value="Phage_Mu_GpJ"/>
</dbReference>
<dbReference type="RefSeq" id="YP_010773868.1">
    <property type="nucleotide sequence ID" value="NC_074747.1"/>
</dbReference>
<evidence type="ECO:0008006" key="3">
    <source>
        <dbReference type="Google" id="ProtNLM"/>
    </source>
</evidence>
<dbReference type="Pfam" id="PF07030">
    <property type="entry name" value="Phage_Mu_Gp36"/>
    <property type="match status" value="1"/>
</dbReference>
<proteinExistence type="predicted"/>
<organism evidence="1 2">
    <name type="scientific">Pseudomonas phage UMP151</name>
    <dbReference type="NCBI Taxonomy" id="2580353"/>
    <lineage>
        <taxon>Viruses</taxon>
        <taxon>Duplodnaviria</taxon>
        <taxon>Heunggongvirae</taxon>
        <taxon>Uroviricota</taxon>
        <taxon>Caudoviricetes</taxon>
        <taxon>Guarnerosvirinae</taxon>
        <taxon>Torontovirus</taxon>
        <taxon>Torontovirus UMP151</taxon>
    </lineage>
</organism>
<keyword evidence="2" id="KW-1185">Reference proteome</keyword>
<evidence type="ECO:0000313" key="1">
    <source>
        <dbReference type="EMBL" id="QDF15007.1"/>
    </source>
</evidence>
<evidence type="ECO:0000313" key="2">
    <source>
        <dbReference type="Proteomes" id="UP000317107"/>
    </source>
</evidence>
<reference evidence="1 2" key="1">
    <citation type="submission" date="2019-05" db="EMBL/GenBank/DDBJ databases">
        <title>Genome sequence for Pseudomonas phage UMP151 from the female bladder microbiota.</title>
        <authorList>
            <person name="Johnson G."/>
            <person name="Putonti C."/>
        </authorList>
    </citation>
    <scope>NUCLEOTIDE SEQUENCE [LARGE SCALE GENOMIC DNA]</scope>
</reference>
<sequence>MDYITLVHLAERPGAKELAQVATAQHLKIVDSALLDAALRGGDLSAWTPEQVAGVDLVLERITEAMTEAESIVNGYLAKRGYGLPLSPVPGLVTGWVRDIGRYLLHKDRISDDKDAILRNYKDALKFLQMVADGTFSLGAEDPIANNPMLADVRFDADENVFNRQQLRSFR</sequence>
<dbReference type="EMBL" id="MK934841">
    <property type="protein sequence ID" value="QDF15007.1"/>
    <property type="molecule type" value="Genomic_DNA"/>
</dbReference>
<name>A0A4Y6E8U0_9CAUD</name>
<protein>
    <recommendedName>
        <fullName evidence="3">DUF1320 domain-containing protein</fullName>
    </recommendedName>
</protein>
<dbReference type="Proteomes" id="UP000317107">
    <property type="component" value="Genome"/>
</dbReference>
<dbReference type="KEGG" id="vg:80456757"/>
<accession>A0A4Y6E8U0</accession>
<dbReference type="GeneID" id="80456757"/>